<dbReference type="AlphaFoldDB" id="E1QG20"/>
<dbReference type="STRING" id="644282.Deba_1262"/>
<accession>E1QG20</accession>
<feature type="transmembrane region" description="Helical" evidence="1">
    <location>
        <begin position="6"/>
        <end position="23"/>
    </location>
</feature>
<organism evidence="2 3">
    <name type="scientific">Desulfarculus baarsii (strain ATCC 33931 / DSM 2075 / LMG 7858 / VKM B-1802 / 2st14)</name>
    <dbReference type="NCBI Taxonomy" id="644282"/>
    <lineage>
        <taxon>Bacteria</taxon>
        <taxon>Pseudomonadati</taxon>
        <taxon>Thermodesulfobacteriota</taxon>
        <taxon>Desulfarculia</taxon>
        <taxon>Desulfarculales</taxon>
        <taxon>Desulfarculaceae</taxon>
        <taxon>Desulfarculus</taxon>
    </lineage>
</organism>
<dbReference type="KEGG" id="dbr:Deba_1262"/>
<name>E1QG20_DESB2</name>
<protein>
    <recommendedName>
        <fullName evidence="4">FeoB-associated Cys-rich membrane protein</fullName>
    </recommendedName>
</protein>
<reference evidence="2 3" key="1">
    <citation type="journal article" date="2010" name="Stand. Genomic Sci.">
        <title>Complete genome sequence of Desulfarculus baarsii type strain (2st14).</title>
        <authorList>
            <person name="Sun H."/>
            <person name="Spring S."/>
            <person name="Lapidus A."/>
            <person name="Davenport K."/>
            <person name="Del Rio T.G."/>
            <person name="Tice H."/>
            <person name="Nolan M."/>
            <person name="Copeland A."/>
            <person name="Cheng J.F."/>
            <person name="Lucas S."/>
            <person name="Tapia R."/>
            <person name="Goodwin L."/>
            <person name="Pitluck S."/>
            <person name="Ivanova N."/>
            <person name="Pagani I."/>
            <person name="Mavromatis K."/>
            <person name="Ovchinnikova G."/>
            <person name="Pati A."/>
            <person name="Chen A."/>
            <person name="Palaniappan K."/>
            <person name="Hauser L."/>
            <person name="Chang Y.J."/>
            <person name="Jeffries C.D."/>
            <person name="Detter J.C."/>
            <person name="Han C."/>
            <person name="Rohde M."/>
            <person name="Brambilla E."/>
            <person name="Goker M."/>
            <person name="Woyke T."/>
            <person name="Bristow J."/>
            <person name="Eisen J.A."/>
            <person name="Markowitz V."/>
            <person name="Hugenholtz P."/>
            <person name="Kyrpides N.C."/>
            <person name="Klenk H.P."/>
            <person name="Land M."/>
        </authorList>
    </citation>
    <scope>NUCLEOTIDE SEQUENCE [LARGE SCALE GENOMIC DNA]</scope>
    <source>
        <strain evidence="3">ATCC 33931 / DSM 2075 / LMG 7858 / VKM B-1802 / 2st14</strain>
    </source>
</reference>
<keyword evidence="1" id="KW-1133">Transmembrane helix</keyword>
<keyword evidence="1" id="KW-0472">Membrane</keyword>
<evidence type="ECO:0008006" key="4">
    <source>
        <dbReference type="Google" id="ProtNLM"/>
    </source>
</evidence>
<sequence>MLDLVVAIVVVAGAVGWLGWRYWRQMSGKTGGDCGCGCGGSCEQKSAKRDGCDCQGH</sequence>
<dbReference type="Proteomes" id="UP000009047">
    <property type="component" value="Chromosome"/>
</dbReference>
<evidence type="ECO:0000256" key="1">
    <source>
        <dbReference type="SAM" id="Phobius"/>
    </source>
</evidence>
<evidence type="ECO:0000313" key="2">
    <source>
        <dbReference type="EMBL" id="ADK84630.1"/>
    </source>
</evidence>
<dbReference type="EMBL" id="CP002085">
    <property type="protein sequence ID" value="ADK84630.1"/>
    <property type="molecule type" value="Genomic_DNA"/>
</dbReference>
<gene>
    <name evidence="2" type="ordered locus">Deba_1262</name>
</gene>
<dbReference type="RefSeq" id="WP_013258084.1">
    <property type="nucleotide sequence ID" value="NC_014365.1"/>
</dbReference>
<proteinExistence type="predicted"/>
<evidence type="ECO:0000313" key="3">
    <source>
        <dbReference type="Proteomes" id="UP000009047"/>
    </source>
</evidence>
<keyword evidence="3" id="KW-1185">Reference proteome</keyword>
<keyword evidence="1" id="KW-0812">Transmembrane</keyword>
<dbReference type="HOGENOM" id="CLU_2989204_0_0_7"/>